<evidence type="ECO:0000256" key="8">
    <source>
        <dbReference type="SAM" id="MobiDB-lite"/>
    </source>
</evidence>
<evidence type="ECO:0000313" key="11">
    <source>
        <dbReference type="Proteomes" id="UP000070544"/>
    </source>
</evidence>
<keyword evidence="3" id="KW-0862">Zinc</keyword>
<dbReference type="CDD" id="cd00067">
    <property type="entry name" value="GAL4"/>
    <property type="match status" value="1"/>
</dbReference>
<dbReference type="STRING" id="1344416.A0A139AQ56"/>
<evidence type="ECO:0000256" key="1">
    <source>
        <dbReference type="ARBA" id="ARBA00004123"/>
    </source>
</evidence>
<dbReference type="PANTHER" id="PTHR31986">
    <property type="entry name" value="REGULATOR OF DRUG SENSITIVITY 2"/>
    <property type="match status" value="1"/>
</dbReference>
<evidence type="ECO:0000256" key="5">
    <source>
        <dbReference type="ARBA" id="ARBA00023125"/>
    </source>
</evidence>
<keyword evidence="7" id="KW-0539">Nucleus</keyword>
<dbReference type="InterPro" id="IPR056751">
    <property type="entry name" value="PAS_13"/>
</dbReference>
<dbReference type="EMBL" id="KQ965740">
    <property type="protein sequence ID" value="KXS18887.1"/>
    <property type="molecule type" value="Genomic_DNA"/>
</dbReference>
<feature type="domain" description="Zn(2)-C6 fungal-type" evidence="9">
    <location>
        <begin position="52"/>
        <end position="81"/>
    </location>
</feature>
<dbReference type="FunFam" id="4.10.240.10:FF:000002">
    <property type="entry name" value="Zn cluster transcription factor Rds2"/>
    <property type="match status" value="1"/>
</dbReference>
<keyword evidence="5" id="KW-0238">DNA-binding</keyword>
<dbReference type="Gene3D" id="4.10.240.10">
    <property type="entry name" value="Zn(2)-C6 fungal-type DNA-binding domain"/>
    <property type="match status" value="1"/>
</dbReference>
<feature type="region of interest" description="Disordered" evidence="8">
    <location>
        <begin position="224"/>
        <end position="257"/>
    </location>
</feature>
<dbReference type="OMA" id="NRWMERN"/>
<feature type="compositionally biased region" description="Low complexity" evidence="8">
    <location>
        <begin position="604"/>
        <end position="625"/>
    </location>
</feature>
<dbReference type="Proteomes" id="UP000070544">
    <property type="component" value="Unassembled WGS sequence"/>
</dbReference>
<feature type="compositionally biased region" description="Low complexity" evidence="8">
    <location>
        <begin position="161"/>
        <end position="189"/>
    </location>
</feature>
<gene>
    <name evidence="10" type="ORF">M427DRAFT_53369</name>
</gene>
<dbReference type="InterPro" id="IPR036864">
    <property type="entry name" value="Zn2-C6_fun-type_DNA-bd_sf"/>
</dbReference>
<protein>
    <recommendedName>
        <fullName evidence="9">Zn(2)-C6 fungal-type domain-containing protein</fullName>
    </recommendedName>
</protein>
<dbReference type="InterPro" id="IPR001138">
    <property type="entry name" value="Zn2Cys6_DnaBD"/>
</dbReference>
<evidence type="ECO:0000256" key="6">
    <source>
        <dbReference type="ARBA" id="ARBA00023163"/>
    </source>
</evidence>
<name>A0A139AQ56_GONPJ</name>
<feature type="region of interest" description="Disordered" evidence="8">
    <location>
        <begin position="604"/>
        <end position="627"/>
    </location>
</feature>
<dbReference type="PROSITE" id="PS00463">
    <property type="entry name" value="ZN2_CY6_FUNGAL_1"/>
    <property type="match status" value="1"/>
</dbReference>
<organism evidence="10 11">
    <name type="scientific">Gonapodya prolifera (strain JEL478)</name>
    <name type="common">Monoblepharis prolifera</name>
    <dbReference type="NCBI Taxonomy" id="1344416"/>
    <lineage>
        <taxon>Eukaryota</taxon>
        <taxon>Fungi</taxon>
        <taxon>Fungi incertae sedis</taxon>
        <taxon>Chytridiomycota</taxon>
        <taxon>Chytridiomycota incertae sedis</taxon>
        <taxon>Monoblepharidomycetes</taxon>
        <taxon>Monoblepharidales</taxon>
        <taxon>Gonapodyaceae</taxon>
        <taxon>Gonapodya</taxon>
    </lineage>
</organism>
<keyword evidence="6" id="KW-0804">Transcription</keyword>
<evidence type="ECO:0000259" key="9">
    <source>
        <dbReference type="PROSITE" id="PS50048"/>
    </source>
</evidence>
<dbReference type="GO" id="GO:0000977">
    <property type="term" value="F:RNA polymerase II transcription regulatory region sequence-specific DNA binding"/>
    <property type="evidence" value="ECO:0007669"/>
    <property type="project" value="TreeGrafter"/>
</dbReference>
<dbReference type="InterPro" id="IPR053045">
    <property type="entry name" value="Zinc_cluster_trans_reg"/>
</dbReference>
<sequence length="663" mass="69599">MASDLQVEGDPLVKAENDAYGEDVDDASPVSGPAKRNRSSGGQPKRKKVSHACVYCRRSHMTCDDTRPCQRCIKRNIPHLCHDEPSSSPSLTGHSSLTASPTLVDSTALAALAKLSVGQPGKVVRIPSSNGQVATVNGPLIQMAPGVYGAVGVLAPAGTGNGASSTSALSGASAAPKLEPNSSSTTSPGGLLGDTTGGSRSSLSGKLTQHLAGDSKALVGNSASSLHNGGISDQRSATQTSGFLTEPTPAPLHIPSPQSAASAFASLLSSAPTDTALPTTDLSSLVSLPNATSGFDQVSHLTSFTPPPNPSTLLTTLDLLGSLQTFPNLFASAHSGEEFSIITEFLNSLDASGQFIDPAALTGVEGGDTGSNDDAAAMEAFEAAAVAAAGLPPTDRSLVQMPSFALPRNPTPPNPGRPFISQAERFILTAADPDDSDSPEDRLTRVIHAKFEAGLLKPYNYHAGYVRLQRYMDRHMTPPARQRILSVIGTIRPAFRSVAQSLTDLDLVLVEEQFERLLLEYDRVFSSMGIPACLWRRTGEICKTNREFAKLVGLPLEKLSDGRTSIYELLQEDSAVNYWEKYGNIAFDEGQKAVLTSCVLRSPPADDSGGSGASGTAAAPGLSATDATSSGRRKIVSCCFSFTIRRDRYNIPILIVGNFLPYT</sequence>
<dbReference type="Pfam" id="PF00172">
    <property type="entry name" value="Zn_clus"/>
    <property type="match status" value="1"/>
</dbReference>
<dbReference type="AlphaFoldDB" id="A0A139AQ56"/>
<feature type="compositionally biased region" description="Polar residues" evidence="8">
    <location>
        <begin position="224"/>
        <end position="243"/>
    </location>
</feature>
<accession>A0A139AQ56</accession>
<feature type="region of interest" description="Disordered" evidence="8">
    <location>
        <begin position="1"/>
        <end position="45"/>
    </location>
</feature>
<keyword evidence="4" id="KW-0805">Transcription regulation</keyword>
<evidence type="ECO:0000256" key="4">
    <source>
        <dbReference type="ARBA" id="ARBA00023015"/>
    </source>
</evidence>
<keyword evidence="11" id="KW-1185">Reference proteome</keyword>
<dbReference type="PROSITE" id="PS50048">
    <property type="entry name" value="ZN2_CY6_FUNGAL_2"/>
    <property type="match status" value="1"/>
</dbReference>
<dbReference type="OrthoDB" id="65716at2759"/>
<evidence type="ECO:0000313" key="10">
    <source>
        <dbReference type="EMBL" id="KXS18887.1"/>
    </source>
</evidence>
<feature type="compositionally biased region" description="Low complexity" evidence="8">
    <location>
        <begin position="197"/>
        <end position="208"/>
    </location>
</feature>
<evidence type="ECO:0000256" key="7">
    <source>
        <dbReference type="ARBA" id="ARBA00023242"/>
    </source>
</evidence>
<reference evidence="10 11" key="1">
    <citation type="journal article" date="2015" name="Genome Biol. Evol.">
        <title>Phylogenomic analyses indicate that early fungi evolved digesting cell walls of algal ancestors of land plants.</title>
        <authorList>
            <person name="Chang Y."/>
            <person name="Wang S."/>
            <person name="Sekimoto S."/>
            <person name="Aerts A.L."/>
            <person name="Choi C."/>
            <person name="Clum A."/>
            <person name="LaButti K.M."/>
            <person name="Lindquist E.A."/>
            <person name="Yee Ngan C."/>
            <person name="Ohm R.A."/>
            <person name="Salamov A.A."/>
            <person name="Grigoriev I.V."/>
            <person name="Spatafora J.W."/>
            <person name="Berbee M.L."/>
        </authorList>
    </citation>
    <scope>NUCLEOTIDE SEQUENCE [LARGE SCALE GENOMIC DNA]</scope>
    <source>
        <strain evidence="10 11">JEL478</strain>
    </source>
</reference>
<dbReference type="PANTHER" id="PTHR31986:SF7">
    <property type="entry name" value="REGULATOR OF DRUG SENSITIVITY 2"/>
    <property type="match status" value="1"/>
</dbReference>
<dbReference type="GO" id="GO:0005634">
    <property type="term" value="C:nucleus"/>
    <property type="evidence" value="ECO:0007669"/>
    <property type="project" value="UniProtKB-SubCell"/>
</dbReference>
<keyword evidence="2" id="KW-0479">Metal-binding</keyword>
<dbReference type="Pfam" id="PF24990">
    <property type="entry name" value="PAS_13"/>
    <property type="match status" value="1"/>
</dbReference>
<evidence type="ECO:0000256" key="2">
    <source>
        <dbReference type="ARBA" id="ARBA00022723"/>
    </source>
</evidence>
<dbReference type="GO" id="GO:0000981">
    <property type="term" value="F:DNA-binding transcription factor activity, RNA polymerase II-specific"/>
    <property type="evidence" value="ECO:0007669"/>
    <property type="project" value="InterPro"/>
</dbReference>
<feature type="region of interest" description="Disordered" evidence="8">
    <location>
        <begin position="161"/>
        <end position="209"/>
    </location>
</feature>
<dbReference type="GO" id="GO:0008270">
    <property type="term" value="F:zinc ion binding"/>
    <property type="evidence" value="ECO:0007669"/>
    <property type="project" value="InterPro"/>
</dbReference>
<proteinExistence type="predicted"/>
<evidence type="ECO:0000256" key="3">
    <source>
        <dbReference type="ARBA" id="ARBA00022833"/>
    </source>
</evidence>
<dbReference type="SUPFAM" id="SSF57701">
    <property type="entry name" value="Zn2/Cys6 DNA-binding domain"/>
    <property type="match status" value="1"/>
</dbReference>
<dbReference type="SMART" id="SM00066">
    <property type="entry name" value="GAL4"/>
    <property type="match status" value="1"/>
</dbReference>
<comment type="subcellular location">
    <subcellularLocation>
        <location evidence="1">Nucleus</location>
    </subcellularLocation>
</comment>